<dbReference type="OMA" id="CKADITH"/>
<comment type="subcellular location">
    <subcellularLocation>
        <location evidence="2 5">Secreted</location>
        <location evidence="2 5">Cell wall</location>
    </subcellularLocation>
</comment>
<dbReference type="GO" id="GO:0016787">
    <property type="term" value="F:hydrolase activity"/>
    <property type="evidence" value="ECO:0007669"/>
    <property type="project" value="UniProtKB-KW"/>
</dbReference>
<evidence type="ECO:0000256" key="4">
    <source>
        <dbReference type="ARBA" id="ARBA00022512"/>
    </source>
</evidence>
<comment type="function">
    <text evidence="1 5">Hydrolyzes acetyl esters in homogalacturonan regions of pectin. In type I primary cell wall, galacturonic acid residues of pectin can be acetylated at the O-2 and O-3 positions. Decreasing the degree of acetylation of pectin gels in vitro alters their physical properties.</text>
</comment>
<keyword evidence="4 5" id="KW-0134">Cell wall</keyword>
<dbReference type="GO" id="GO:0071555">
    <property type="term" value="P:cell wall organization"/>
    <property type="evidence" value="ECO:0007669"/>
    <property type="project" value="UniProtKB-KW"/>
</dbReference>
<evidence type="ECO:0000313" key="7">
    <source>
        <dbReference type="Proteomes" id="UP000036987"/>
    </source>
</evidence>
<keyword evidence="5" id="KW-0961">Cell wall biogenesis/degradation</keyword>
<dbReference type="InterPro" id="IPR004963">
    <property type="entry name" value="PAE/NOTUM"/>
</dbReference>
<comment type="similarity">
    <text evidence="3 5">Belongs to the pectinacetylesterase family.</text>
</comment>
<dbReference type="PANTHER" id="PTHR21562:SF124">
    <property type="entry name" value="PECTIN ACETYLESTERASE"/>
    <property type="match status" value="1"/>
</dbReference>
<reference evidence="7" key="1">
    <citation type="journal article" date="2016" name="Nature">
        <title>The genome of the seagrass Zostera marina reveals angiosperm adaptation to the sea.</title>
        <authorList>
            <person name="Olsen J.L."/>
            <person name="Rouze P."/>
            <person name="Verhelst B."/>
            <person name="Lin Y.-C."/>
            <person name="Bayer T."/>
            <person name="Collen J."/>
            <person name="Dattolo E."/>
            <person name="De Paoli E."/>
            <person name="Dittami S."/>
            <person name="Maumus F."/>
            <person name="Michel G."/>
            <person name="Kersting A."/>
            <person name="Lauritano C."/>
            <person name="Lohaus R."/>
            <person name="Toepel M."/>
            <person name="Tonon T."/>
            <person name="Vanneste K."/>
            <person name="Amirebrahimi M."/>
            <person name="Brakel J."/>
            <person name="Bostroem C."/>
            <person name="Chovatia M."/>
            <person name="Grimwood J."/>
            <person name="Jenkins J.W."/>
            <person name="Jueterbock A."/>
            <person name="Mraz A."/>
            <person name="Stam W.T."/>
            <person name="Tice H."/>
            <person name="Bornberg-Bauer E."/>
            <person name="Green P.J."/>
            <person name="Pearson G.A."/>
            <person name="Procaccini G."/>
            <person name="Duarte C.M."/>
            <person name="Schmutz J."/>
            <person name="Reusch T.B.H."/>
            <person name="Van de Peer Y."/>
        </authorList>
    </citation>
    <scope>NUCLEOTIDE SEQUENCE [LARGE SCALE GENOMIC DNA]</scope>
    <source>
        <strain evidence="7">cv. Finnish</strain>
    </source>
</reference>
<dbReference type="EC" id="3.1.1.-" evidence="5"/>
<dbReference type="PANTHER" id="PTHR21562">
    <property type="entry name" value="NOTUM-RELATED"/>
    <property type="match status" value="1"/>
</dbReference>
<name>A0A0K9NYC4_ZOSMR</name>
<sequence>MQNYYRQVVGTHQSAKNLPSSCTSKMNPGLIKNILAPGVADPHGTWDNCKADITHCSSDQLRIMQGFRSEFLKAVEKIEHVSSKGMFINSCYAHCQSGIQETWLAKGSPVVANSSISKAVGDWYMDRDQVRIIDCPYPCDSTCHNDISDIPDQDFLLVNESTNCRLYQQM</sequence>
<evidence type="ECO:0000256" key="2">
    <source>
        <dbReference type="ARBA" id="ARBA00004191"/>
    </source>
</evidence>
<keyword evidence="5" id="KW-0378">Hydrolase</keyword>
<protein>
    <recommendedName>
        <fullName evidence="5">Pectin acetylesterase</fullName>
        <ecNumber evidence="5">3.1.1.-</ecNumber>
    </recommendedName>
</protein>
<proteinExistence type="inferred from homology"/>
<evidence type="ECO:0000256" key="3">
    <source>
        <dbReference type="ARBA" id="ARBA00005784"/>
    </source>
</evidence>
<dbReference type="Pfam" id="PF03283">
    <property type="entry name" value="PAE"/>
    <property type="match status" value="1"/>
</dbReference>
<dbReference type="AlphaFoldDB" id="A0A0K9NYC4"/>
<comment type="caution">
    <text evidence="6">The sequence shown here is derived from an EMBL/GenBank/DDBJ whole genome shotgun (WGS) entry which is preliminary data.</text>
</comment>
<evidence type="ECO:0000256" key="5">
    <source>
        <dbReference type="RuleBase" id="RU363114"/>
    </source>
</evidence>
<evidence type="ECO:0000256" key="1">
    <source>
        <dbReference type="ARBA" id="ARBA00003534"/>
    </source>
</evidence>
<dbReference type="STRING" id="29655.A0A0K9NYC4"/>
<dbReference type="EMBL" id="LFYR01001452">
    <property type="protein sequence ID" value="KMZ61688.1"/>
    <property type="molecule type" value="Genomic_DNA"/>
</dbReference>
<organism evidence="6 7">
    <name type="scientific">Zostera marina</name>
    <name type="common">Eelgrass</name>
    <dbReference type="NCBI Taxonomy" id="29655"/>
    <lineage>
        <taxon>Eukaryota</taxon>
        <taxon>Viridiplantae</taxon>
        <taxon>Streptophyta</taxon>
        <taxon>Embryophyta</taxon>
        <taxon>Tracheophyta</taxon>
        <taxon>Spermatophyta</taxon>
        <taxon>Magnoliopsida</taxon>
        <taxon>Liliopsida</taxon>
        <taxon>Zosteraceae</taxon>
        <taxon>Zostera</taxon>
    </lineage>
</organism>
<accession>A0A0K9NYC4</accession>
<keyword evidence="7" id="KW-1185">Reference proteome</keyword>
<dbReference type="Proteomes" id="UP000036987">
    <property type="component" value="Unassembled WGS sequence"/>
</dbReference>
<dbReference type="OrthoDB" id="2015280at2759"/>
<keyword evidence="5" id="KW-0964">Secreted</keyword>
<gene>
    <name evidence="6" type="ORF">ZOSMA_50G01060</name>
</gene>
<evidence type="ECO:0000313" key="6">
    <source>
        <dbReference type="EMBL" id="KMZ61688.1"/>
    </source>
</evidence>